<evidence type="ECO:0000313" key="2">
    <source>
        <dbReference type="EMBL" id="OEU19112.1"/>
    </source>
</evidence>
<dbReference type="InParanoid" id="A0A1E7FLR8"/>
<sequence>MACVQQQQRASLFYLVFCLILAVVAASLRGQDDTLRERATNPTIRDDIRGKTLKEFGVVASITTTTEQKQQQGRRNTQEQLTFNYFSIYDEFGPFFVSMGDTAGCRGNIYNTQARDDGLLEEYVEGALQGTCSVVASSGKQFCSYEFFIVDESTGAMGTIVATGSVLMELNKSNILIIEATGDDFVEYNGGMITLSYTAISEQTVMDITVQLDRR</sequence>
<dbReference type="AlphaFoldDB" id="A0A1E7FLR8"/>
<dbReference type="Proteomes" id="UP000095751">
    <property type="component" value="Unassembled WGS sequence"/>
</dbReference>
<proteinExistence type="predicted"/>
<gene>
    <name evidence="2" type="ORF">FRACYDRAFT_237405</name>
</gene>
<feature type="signal peptide" evidence="1">
    <location>
        <begin position="1"/>
        <end position="26"/>
    </location>
</feature>
<keyword evidence="3" id="KW-1185">Reference proteome</keyword>
<dbReference type="OrthoDB" id="41401at2759"/>
<dbReference type="KEGG" id="fcy:FRACYDRAFT_237405"/>
<reference evidence="2 3" key="1">
    <citation type="submission" date="2016-09" db="EMBL/GenBank/DDBJ databases">
        <title>Extensive genetic diversity and differential bi-allelic expression allows diatom success in the polar Southern Ocean.</title>
        <authorList>
            <consortium name="DOE Joint Genome Institute"/>
            <person name="Mock T."/>
            <person name="Otillar R.P."/>
            <person name="Strauss J."/>
            <person name="Dupont C."/>
            <person name="Frickenhaus S."/>
            <person name="Maumus F."/>
            <person name="Mcmullan M."/>
            <person name="Sanges R."/>
            <person name="Schmutz J."/>
            <person name="Toseland A."/>
            <person name="Valas R."/>
            <person name="Veluchamy A."/>
            <person name="Ward B.J."/>
            <person name="Allen A."/>
            <person name="Barry K."/>
            <person name="Falciatore A."/>
            <person name="Ferrante M."/>
            <person name="Fortunato A.E."/>
            <person name="Gloeckner G."/>
            <person name="Gruber A."/>
            <person name="Hipkin R."/>
            <person name="Janech M."/>
            <person name="Kroth P."/>
            <person name="Leese F."/>
            <person name="Lindquist E."/>
            <person name="Lyon B.R."/>
            <person name="Martin J."/>
            <person name="Mayer C."/>
            <person name="Parker M."/>
            <person name="Quesneville H."/>
            <person name="Raymond J."/>
            <person name="Uhlig C."/>
            <person name="Valentin K.U."/>
            <person name="Worden A.Z."/>
            <person name="Armbrust E.V."/>
            <person name="Bowler C."/>
            <person name="Green B."/>
            <person name="Moulton V."/>
            <person name="Van Oosterhout C."/>
            <person name="Grigoriev I."/>
        </authorList>
    </citation>
    <scope>NUCLEOTIDE SEQUENCE [LARGE SCALE GENOMIC DNA]</scope>
    <source>
        <strain evidence="2 3">CCMP1102</strain>
    </source>
</reference>
<accession>A0A1E7FLR8</accession>
<organism evidence="2 3">
    <name type="scientific">Fragilariopsis cylindrus CCMP1102</name>
    <dbReference type="NCBI Taxonomy" id="635003"/>
    <lineage>
        <taxon>Eukaryota</taxon>
        <taxon>Sar</taxon>
        <taxon>Stramenopiles</taxon>
        <taxon>Ochrophyta</taxon>
        <taxon>Bacillariophyta</taxon>
        <taxon>Bacillariophyceae</taxon>
        <taxon>Bacillariophycidae</taxon>
        <taxon>Bacillariales</taxon>
        <taxon>Bacillariaceae</taxon>
        <taxon>Fragilariopsis</taxon>
    </lineage>
</organism>
<evidence type="ECO:0000313" key="3">
    <source>
        <dbReference type="Proteomes" id="UP000095751"/>
    </source>
</evidence>
<keyword evidence="1" id="KW-0732">Signal</keyword>
<feature type="chain" id="PRO_5009193291" description="Dirigent protein" evidence="1">
    <location>
        <begin position="27"/>
        <end position="215"/>
    </location>
</feature>
<name>A0A1E7FLR8_9STRA</name>
<evidence type="ECO:0008006" key="4">
    <source>
        <dbReference type="Google" id="ProtNLM"/>
    </source>
</evidence>
<evidence type="ECO:0000256" key="1">
    <source>
        <dbReference type="SAM" id="SignalP"/>
    </source>
</evidence>
<dbReference type="EMBL" id="KV784356">
    <property type="protein sequence ID" value="OEU19112.1"/>
    <property type="molecule type" value="Genomic_DNA"/>
</dbReference>
<protein>
    <recommendedName>
        <fullName evidence="4">Dirigent protein</fullName>
    </recommendedName>
</protein>